<reference evidence="3" key="1">
    <citation type="submission" date="2022-06" db="EMBL/GenBank/DDBJ databases">
        <title>Complete genome sequence of soil microorganisms Streptomyces sp. Qhu-M197 isolated from Alpine meadows habitats on the Tibetan Plateau.</title>
        <authorList>
            <person name="Zhang B."/>
            <person name="Xiang X."/>
            <person name="Fan J."/>
        </authorList>
    </citation>
    <scope>NUCLEOTIDE SEQUENCE</scope>
    <source>
        <strain evidence="3">Qhu-M197</strain>
    </source>
</reference>
<accession>A0ABY4Z672</accession>
<evidence type="ECO:0000313" key="4">
    <source>
        <dbReference type="Proteomes" id="UP001056374"/>
    </source>
</evidence>
<organism evidence="3 4">
    <name type="scientific">Streptomyces phaeoluteigriseus</name>
    <dbReference type="NCBI Taxonomy" id="114686"/>
    <lineage>
        <taxon>Bacteria</taxon>
        <taxon>Bacillati</taxon>
        <taxon>Actinomycetota</taxon>
        <taxon>Actinomycetes</taxon>
        <taxon>Kitasatosporales</taxon>
        <taxon>Streptomycetaceae</taxon>
        <taxon>Streptomyces</taxon>
        <taxon>Streptomyces aurantiacus group</taxon>
    </lineage>
</organism>
<protein>
    <submittedName>
        <fullName evidence="3">Macro domain-containing protein</fullName>
    </submittedName>
</protein>
<dbReference type="SMART" id="SM00506">
    <property type="entry name" value="A1pp"/>
    <property type="match status" value="1"/>
</dbReference>
<dbReference type="Gene3D" id="3.40.220.10">
    <property type="entry name" value="Leucine Aminopeptidase, subunit E, domain 1"/>
    <property type="match status" value="1"/>
</dbReference>
<dbReference type="InterPro" id="IPR050892">
    <property type="entry name" value="ADP-ribose_metab_enzymes"/>
</dbReference>
<proteinExistence type="predicted"/>
<dbReference type="PANTHER" id="PTHR12521">
    <property type="entry name" value="PROTEIN C6ORF130"/>
    <property type="match status" value="1"/>
</dbReference>
<dbReference type="PROSITE" id="PS51154">
    <property type="entry name" value="MACRO"/>
    <property type="match status" value="1"/>
</dbReference>
<dbReference type="PANTHER" id="PTHR12521:SF0">
    <property type="entry name" value="ADP-RIBOSE GLYCOHYDROLASE OARD1"/>
    <property type="match status" value="1"/>
</dbReference>
<sequence>MSEITYVRGDATVPSVKGVKVIAHVCNDLGGWGKGFVLALSRRWPEPEKEYRAWHRERAVNDFGLGAVQFVQVEPYVWVANMVGQRGIRTGSKGVPVRYEAIDAALDRVASKAAELGASVHMPRIGCGLAGGKWARVEPLVLGRLVERGIAVTVHDHGEGAK</sequence>
<dbReference type="InterPro" id="IPR002589">
    <property type="entry name" value="Macro_dom"/>
</dbReference>
<keyword evidence="4" id="KW-1185">Reference proteome</keyword>
<name>A0ABY4Z672_9ACTN</name>
<dbReference type="SUPFAM" id="SSF52949">
    <property type="entry name" value="Macro domain-like"/>
    <property type="match status" value="1"/>
</dbReference>
<dbReference type="RefSeq" id="WP_252548824.1">
    <property type="nucleotide sequence ID" value="NZ_CP099468.1"/>
</dbReference>
<evidence type="ECO:0000259" key="2">
    <source>
        <dbReference type="PROSITE" id="PS51154"/>
    </source>
</evidence>
<dbReference type="CDD" id="cd02901">
    <property type="entry name" value="Macro_Poa1p-like"/>
    <property type="match status" value="1"/>
</dbReference>
<dbReference type="InterPro" id="IPR043472">
    <property type="entry name" value="Macro_dom-like"/>
</dbReference>
<dbReference type="Proteomes" id="UP001056374">
    <property type="component" value="Chromosome"/>
</dbReference>
<comment type="catalytic activity">
    <reaction evidence="1">
        <text>an N-(ADP-alpha-D-ribosyl)-thymidine in DNA + H2O = a thymidine in DNA + ADP-D-ribose</text>
        <dbReference type="Rhea" id="RHEA:71655"/>
        <dbReference type="Rhea" id="RHEA-COMP:13556"/>
        <dbReference type="Rhea" id="RHEA-COMP:18051"/>
        <dbReference type="ChEBI" id="CHEBI:15377"/>
        <dbReference type="ChEBI" id="CHEBI:57967"/>
        <dbReference type="ChEBI" id="CHEBI:137386"/>
        <dbReference type="ChEBI" id="CHEBI:191199"/>
    </reaction>
    <physiologicalReaction direction="left-to-right" evidence="1">
        <dbReference type="Rhea" id="RHEA:71656"/>
    </physiologicalReaction>
</comment>
<dbReference type="EMBL" id="CP099468">
    <property type="protein sequence ID" value="USQ84548.1"/>
    <property type="molecule type" value="Genomic_DNA"/>
</dbReference>
<evidence type="ECO:0000256" key="1">
    <source>
        <dbReference type="ARBA" id="ARBA00035885"/>
    </source>
</evidence>
<gene>
    <name evidence="3" type="ORF">NFX46_12545</name>
</gene>
<evidence type="ECO:0000313" key="3">
    <source>
        <dbReference type="EMBL" id="USQ84548.1"/>
    </source>
</evidence>
<feature type="domain" description="Macro" evidence="2">
    <location>
        <begin position="1"/>
        <end position="162"/>
    </location>
</feature>